<evidence type="ECO:0000313" key="2">
    <source>
        <dbReference type="EMBL" id="MDQ0274187.1"/>
    </source>
</evidence>
<keyword evidence="3" id="KW-1185">Reference proteome</keyword>
<sequence>MKKGFLMVEVIASIAILSIVVASILPIFYISQSHSKKANDRIEESLNLKNFMEENIGQLYSGKILNFERKRDNLNSKIIDKGNFYELVVKDNKNNEIKCYISKGIHFN</sequence>
<proteinExistence type="predicted"/>
<keyword evidence="1" id="KW-0812">Transmembrane</keyword>
<feature type="transmembrane region" description="Helical" evidence="1">
    <location>
        <begin position="6"/>
        <end position="31"/>
    </location>
</feature>
<name>A0ABU0ASE9_9FIRM</name>
<organism evidence="2 3">
    <name type="scientific">Peptoniphilus koenoeneniae</name>
    <dbReference type="NCBI Taxonomy" id="507751"/>
    <lineage>
        <taxon>Bacteria</taxon>
        <taxon>Bacillati</taxon>
        <taxon>Bacillota</taxon>
        <taxon>Tissierellia</taxon>
        <taxon>Tissierellales</taxon>
        <taxon>Peptoniphilaceae</taxon>
        <taxon>Peptoniphilus</taxon>
    </lineage>
</organism>
<dbReference type="Proteomes" id="UP001236559">
    <property type="component" value="Unassembled WGS sequence"/>
</dbReference>
<evidence type="ECO:0000256" key="1">
    <source>
        <dbReference type="SAM" id="Phobius"/>
    </source>
</evidence>
<reference evidence="2 3" key="1">
    <citation type="submission" date="2023-07" db="EMBL/GenBank/DDBJ databases">
        <title>Genomic Encyclopedia of Type Strains, Phase IV (KMG-IV): sequencing the most valuable type-strain genomes for metagenomic binning, comparative biology and taxonomic classification.</title>
        <authorList>
            <person name="Goeker M."/>
        </authorList>
    </citation>
    <scope>NUCLEOTIDE SEQUENCE [LARGE SCALE GENOMIC DNA]</scope>
    <source>
        <strain evidence="2 3">DSM 22616</strain>
    </source>
</reference>
<evidence type="ECO:0000313" key="3">
    <source>
        <dbReference type="Proteomes" id="UP001236559"/>
    </source>
</evidence>
<dbReference type="RefSeq" id="WP_307494833.1">
    <property type="nucleotide sequence ID" value="NZ_JAUSTN010000001.1"/>
</dbReference>
<protein>
    <submittedName>
        <fullName evidence="2">Type II secretory pathway pseudopilin PulG</fullName>
    </submittedName>
</protein>
<keyword evidence="1" id="KW-0472">Membrane</keyword>
<keyword evidence="1" id="KW-1133">Transmembrane helix</keyword>
<comment type="caution">
    <text evidence="2">The sequence shown here is derived from an EMBL/GenBank/DDBJ whole genome shotgun (WGS) entry which is preliminary data.</text>
</comment>
<accession>A0ABU0ASE9</accession>
<dbReference type="EMBL" id="JAUSTN010000001">
    <property type="protein sequence ID" value="MDQ0274187.1"/>
    <property type="molecule type" value="Genomic_DNA"/>
</dbReference>
<gene>
    <name evidence="2" type="ORF">J2S72_000183</name>
</gene>